<name>A0A1H7V898_9BACT</name>
<dbReference type="EMBL" id="FOBB01000003">
    <property type="protein sequence ID" value="SEM05168.1"/>
    <property type="molecule type" value="Genomic_DNA"/>
</dbReference>
<dbReference type="Proteomes" id="UP000198984">
    <property type="component" value="Unassembled WGS sequence"/>
</dbReference>
<dbReference type="AlphaFoldDB" id="A0A1H7V898"/>
<accession>A0A1H7V898</accession>
<dbReference type="InterPro" id="IPR027056">
    <property type="entry name" value="Gluconate_2DH_su3"/>
</dbReference>
<keyword evidence="2" id="KW-1185">Reference proteome</keyword>
<dbReference type="STRING" id="573321.SAMN04488505_103242"/>
<dbReference type="OrthoDB" id="6385145at2"/>
<evidence type="ECO:0000313" key="1">
    <source>
        <dbReference type="EMBL" id="SEM05168.1"/>
    </source>
</evidence>
<protein>
    <submittedName>
        <fullName evidence="1">Gluconate 2-dehydrogenase subunit 3</fullName>
    </submittedName>
</protein>
<dbReference type="RefSeq" id="WP_162277543.1">
    <property type="nucleotide sequence ID" value="NZ_FOBB01000003.1"/>
</dbReference>
<evidence type="ECO:0000313" key="2">
    <source>
        <dbReference type="Proteomes" id="UP000198984"/>
    </source>
</evidence>
<organism evidence="1 2">
    <name type="scientific">Chitinophaga rupis</name>
    <dbReference type="NCBI Taxonomy" id="573321"/>
    <lineage>
        <taxon>Bacteria</taxon>
        <taxon>Pseudomonadati</taxon>
        <taxon>Bacteroidota</taxon>
        <taxon>Chitinophagia</taxon>
        <taxon>Chitinophagales</taxon>
        <taxon>Chitinophagaceae</taxon>
        <taxon>Chitinophaga</taxon>
    </lineage>
</organism>
<gene>
    <name evidence="1" type="ORF">SAMN04488505_103242</name>
</gene>
<dbReference type="Pfam" id="PF13618">
    <property type="entry name" value="Gluconate_2-dh3"/>
    <property type="match status" value="1"/>
</dbReference>
<sequence length="182" mass="20252">MNRRSALRTLMVVTAGVTLLPSCVQRPRKAAVAYKHLQLNGEEEDLLATMAAIIIPTTTTPGAKETGAHRFALTMIDDCCSAKDQEQFQDGLHKFQAMVKEKDGSTFGKCTPAQQQQWVAMLNDGKSLPHNVDAFYHMLKRYTIEGFTGSQYFLTKVRVYELVPSRFHGCIAVNKVSPSIDN</sequence>
<reference evidence="1 2" key="1">
    <citation type="submission" date="2016-10" db="EMBL/GenBank/DDBJ databases">
        <authorList>
            <person name="de Groot N.N."/>
        </authorList>
    </citation>
    <scope>NUCLEOTIDE SEQUENCE [LARGE SCALE GENOMIC DNA]</scope>
    <source>
        <strain evidence="1 2">DSM 21039</strain>
    </source>
</reference>
<proteinExistence type="predicted"/>